<dbReference type="CDD" id="cd00293">
    <property type="entry name" value="USP-like"/>
    <property type="match status" value="1"/>
</dbReference>
<dbReference type="InterPro" id="IPR006016">
    <property type="entry name" value="UspA"/>
</dbReference>
<name>A0A832TB82_9EURY</name>
<dbReference type="RefSeq" id="WP_011019419.1">
    <property type="nucleotide sequence ID" value="NZ_DUJS01000001.1"/>
</dbReference>
<dbReference type="Pfam" id="PF00582">
    <property type="entry name" value="Usp"/>
    <property type="match status" value="1"/>
</dbReference>
<keyword evidence="1" id="KW-0175">Coiled coil</keyword>
<dbReference type="GeneID" id="43496561"/>
<dbReference type="AlphaFoldDB" id="A0A832TB82"/>
<feature type="domain" description="UspA" evidence="2">
    <location>
        <begin position="3"/>
        <end position="107"/>
    </location>
</feature>
<protein>
    <submittedName>
        <fullName evidence="3">Universal stress protein</fullName>
    </submittedName>
</protein>
<dbReference type="InterPro" id="IPR014729">
    <property type="entry name" value="Rossmann-like_a/b/a_fold"/>
</dbReference>
<gene>
    <name evidence="3" type="ORF">HA336_00430</name>
</gene>
<proteinExistence type="predicted"/>
<evidence type="ECO:0000313" key="3">
    <source>
        <dbReference type="EMBL" id="HII69683.1"/>
    </source>
</evidence>
<evidence type="ECO:0000313" key="4">
    <source>
        <dbReference type="Proteomes" id="UP000619545"/>
    </source>
</evidence>
<dbReference type="Proteomes" id="UP000619545">
    <property type="component" value="Unassembled WGS sequence"/>
</dbReference>
<dbReference type="SUPFAM" id="SSF52402">
    <property type="entry name" value="Adenine nucleotide alpha hydrolases-like"/>
    <property type="match status" value="1"/>
</dbReference>
<feature type="coiled-coil region" evidence="1">
    <location>
        <begin position="8"/>
        <end position="63"/>
    </location>
</feature>
<evidence type="ECO:0000259" key="2">
    <source>
        <dbReference type="Pfam" id="PF00582"/>
    </source>
</evidence>
<dbReference type="Gene3D" id="3.40.50.620">
    <property type="entry name" value="HUPs"/>
    <property type="match status" value="1"/>
</dbReference>
<evidence type="ECO:0000256" key="1">
    <source>
        <dbReference type="SAM" id="Coils"/>
    </source>
</evidence>
<reference evidence="3" key="1">
    <citation type="journal article" date="2020" name="bioRxiv">
        <title>A rank-normalized archaeal taxonomy based on genome phylogeny resolves widespread incomplete and uneven classifications.</title>
        <authorList>
            <person name="Rinke C."/>
            <person name="Chuvochina M."/>
            <person name="Mussig A.J."/>
            <person name="Chaumeil P.-A."/>
            <person name="Waite D.W."/>
            <person name="Whitman W.B."/>
            <person name="Parks D.H."/>
            <person name="Hugenholtz P."/>
        </authorList>
    </citation>
    <scope>NUCLEOTIDE SEQUENCE</scope>
    <source>
        <strain evidence="3">UBA8853</strain>
    </source>
</reference>
<organism evidence="3 4">
    <name type="scientific">Methanopyrus kandleri</name>
    <dbReference type="NCBI Taxonomy" id="2320"/>
    <lineage>
        <taxon>Archaea</taxon>
        <taxon>Methanobacteriati</taxon>
        <taxon>Methanobacteriota</taxon>
        <taxon>Methanomada group</taxon>
        <taxon>Methanopyri</taxon>
        <taxon>Methanopyrales</taxon>
        <taxon>Methanopyraceae</taxon>
        <taxon>Methanopyrus</taxon>
    </lineage>
</organism>
<comment type="caution">
    <text evidence="3">The sequence shown here is derived from an EMBL/GenBank/DDBJ whole genome shotgun (WGS) entry which is preliminary data.</text>
</comment>
<dbReference type="EMBL" id="DUJS01000001">
    <property type="protein sequence ID" value="HII69683.1"/>
    <property type="molecule type" value="Genomic_DNA"/>
</dbReference>
<sequence length="129" mass="14476">MTRYVVLLDGSEASFEALEHALEEADEVIGVYLIDCRAFKGLNEDMARALEEFMRQEAELIRETVEKRGAEFEIVRGEGPEAVMEYAREVGADAVVVGVGHIPRFEDITFRRGIEGHVRDVPVVLVPSR</sequence>
<accession>A0A832TB82</accession>